<reference evidence="1 2" key="1">
    <citation type="submission" date="2014-12" db="EMBL/GenBank/DDBJ databases">
        <title>16Stimator: statistical estimation of ribosomal gene copy numbers from draft genome assemblies.</title>
        <authorList>
            <person name="Perisin M.A."/>
            <person name="Vetter M."/>
            <person name="Gilbert J.A."/>
            <person name="Bergelson J."/>
        </authorList>
    </citation>
    <scope>NUCLEOTIDE SEQUENCE [LARGE SCALE GENOMIC DNA]</scope>
    <source>
        <strain evidence="1 2">MEDvA23</strain>
    </source>
</reference>
<dbReference type="RefSeq" id="WP_042579176.1">
    <property type="nucleotide sequence ID" value="NZ_JXQQ01000028.1"/>
</dbReference>
<dbReference type="EMBL" id="JXQQ01000028">
    <property type="protein sequence ID" value="KIQ31963.1"/>
    <property type="molecule type" value="Genomic_DNA"/>
</dbReference>
<evidence type="ECO:0000313" key="2">
    <source>
        <dbReference type="Proteomes" id="UP000032067"/>
    </source>
</evidence>
<name>A0A0D0LRX8_VARPD</name>
<gene>
    <name evidence="1" type="ORF">RT97_12875</name>
</gene>
<proteinExistence type="predicted"/>
<dbReference type="OrthoDB" id="9775333at2"/>
<dbReference type="PANTHER" id="PTHR35566:SF1">
    <property type="entry name" value="TYPE VI SECRETION SYSTEM BASEPLATE COMPONENT TSSK1"/>
    <property type="match status" value="1"/>
</dbReference>
<dbReference type="AlphaFoldDB" id="A0A0D0LRX8"/>
<protein>
    <submittedName>
        <fullName evidence="1">Type VI secretion protein</fullName>
    </submittedName>
</protein>
<evidence type="ECO:0000313" key="1">
    <source>
        <dbReference type="EMBL" id="KIQ31963.1"/>
    </source>
</evidence>
<dbReference type="NCBIfam" id="TIGR03353">
    <property type="entry name" value="VI_chp_4"/>
    <property type="match status" value="1"/>
</dbReference>
<dbReference type="Proteomes" id="UP000032067">
    <property type="component" value="Unassembled WGS sequence"/>
</dbReference>
<sequence length="463" mass="51652">MNDKAGIYWQQGMFLQPQHFQQSDLHQQFQRKPALESGQPHFWGVGELAMATAAIANQRIELQSAQVLFPDRTYVEYPGNAVIAGRAFTTEHFEGDKPLTVYLGLRRLHATESNVSTVGELAEAALAPTRFATTHASDEVPDLYSNAAPAQVRSLMFVLRIFLESELEALQDYELVPIARLVRDGALVRLVEDYVPPCYVLSGSQWLQQQVRDIRDELAGRARQLQAYKSPGGTRGAGLDAADVVLLLALRTMNRFSPLLQHLSEVENLHPWAVYGVLRQLVGELSSFSERFNMFGEAEDGTAGVPAYDHRQIGRCFARAHALITHMLNEITVGAEFIVQLQPEGDHRYNGELPKRLFGEHNRFYLLLRSDAISAAVAQAVPNNARLGPTAEMPKLLSLALPGLELIHLPVAPQGLPRRADSHYFRIEQISRQWEAITRDGLVSLSWLDAPGDLRAEIAVVRR</sequence>
<accession>A0A0D0LRX8</accession>
<dbReference type="PANTHER" id="PTHR35566">
    <property type="entry name" value="BLR3599 PROTEIN"/>
    <property type="match status" value="1"/>
</dbReference>
<comment type="caution">
    <text evidence="1">The sequence shown here is derived from an EMBL/GenBank/DDBJ whole genome shotgun (WGS) entry which is preliminary data.</text>
</comment>
<organism evidence="1 2">
    <name type="scientific">Variovorax paradoxus</name>
    <dbReference type="NCBI Taxonomy" id="34073"/>
    <lineage>
        <taxon>Bacteria</taxon>
        <taxon>Pseudomonadati</taxon>
        <taxon>Pseudomonadota</taxon>
        <taxon>Betaproteobacteria</taxon>
        <taxon>Burkholderiales</taxon>
        <taxon>Comamonadaceae</taxon>
        <taxon>Variovorax</taxon>
    </lineage>
</organism>
<dbReference type="Pfam" id="PF05936">
    <property type="entry name" value="T6SS_VasE"/>
    <property type="match status" value="1"/>
</dbReference>
<dbReference type="InterPro" id="IPR010263">
    <property type="entry name" value="T6SS_TssK"/>
</dbReference>